<dbReference type="PANTHER" id="PTHR46165">
    <property type="entry name" value="SET AND MYND DOMAIN-CONTAINING PROTEIN 4"/>
    <property type="match status" value="1"/>
</dbReference>
<sequence length="776" mass="89565">MPTAYKLIDELVDAKNLNEKNACQEQWDAFSTFVWDFSNAVLKDMSEQHIRSFRNEFEAAASSDARIKMLLEHTYFASEINFATLKLLDLKAKHHKKDIKKAIESAECARQCLVEHQFEKALTLFNEAIANTQHPSVNNDSRFGEYLSDRGDCLFKMQHYRAALLDYEETLLFVKSQSDIPWIWFMKSECLKQLGNEEKSKVALKMAEQFVEQRASEKSREKMLKVFQQKSMAVEKVNDVVDAVSIPVIDQNEKLPGAIADVYMDFDSEKGRIMRAAKEIPKGTIIVSENAIASWLCPYFMDSHCNHCLQKLNKRFICCRNCTFVKYCSLSCEENAWTKYHRVECDFLEILKHFSFGHLALRLIIIFGFENVLKIINEEIVPPEIHPKIGFAYDYRTWYSMFSDFSYLSFQQLLSFCCGVSILTKIAKVMGVFDEDENFSTFAAVLLKHIIQINYNSYSIYESDLALIREYGVYMDKGSGLRIGNGLYLSASLPSHSCCCNSTKYSIGSQILLVNEEDIKAGDEVTVTYFPHYTKMCVKDRKAFLKAHYSFDCRCEACENKWENVFYALRCEKCSGALIWSEDDSNYCLNCESEFNSLNKVWQEIDSAKADFEHARDLLDAGHLKRAKTFLDDSLEKFSNCYFSFTQQAAVTEQLCRYFELQKNYKEAFNQCLKLAQIEQKINGEETLEAVAYLIKCVYFKSMHMNSSFKHSFLSSLHINSKLQTTRDLLSKVIEILTKIAKRQFKIVSAHLAPNLFMLQPLSKSLEIPFCVTDIK</sequence>
<dbReference type="PROSITE" id="PS50280">
    <property type="entry name" value="SET"/>
    <property type="match status" value="1"/>
</dbReference>
<dbReference type="GO" id="GO:0005634">
    <property type="term" value="C:nucleus"/>
    <property type="evidence" value="ECO:0007669"/>
    <property type="project" value="UniProtKB-SubCell"/>
</dbReference>
<dbReference type="GO" id="GO:0008276">
    <property type="term" value="F:protein methyltransferase activity"/>
    <property type="evidence" value="ECO:0007669"/>
    <property type="project" value="UniProtKB-ARBA"/>
</dbReference>
<evidence type="ECO:0000259" key="17">
    <source>
        <dbReference type="PROSITE" id="PS50865"/>
    </source>
</evidence>
<dbReference type="EMBL" id="NCKU01006098">
    <property type="protein sequence ID" value="RWS03835.1"/>
    <property type="molecule type" value="Genomic_DNA"/>
</dbReference>
<dbReference type="GO" id="GO:0008170">
    <property type="term" value="F:N-methyltransferase activity"/>
    <property type="evidence" value="ECO:0007669"/>
    <property type="project" value="UniProtKB-ARBA"/>
</dbReference>
<dbReference type="Gene3D" id="1.25.40.10">
    <property type="entry name" value="Tetratricopeptide repeat domain"/>
    <property type="match status" value="1"/>
</dbReference>
<evidence type="ECO:0000256" key="8">
    <source>
        <dbReference type="ARBA" id="ARBA00022771"/>
    </source>
</evidence>
<evidence type="ECO:0000256" key="1">
    <source>
        <dbReference type="ARBA" id="ARBA00004123"/>
    </source>
</evidence>
<evidence type="ECO:0000256" key="2">
    <source>
        <dbReference type="ARBA" id="ARBA00004496"/>
    </source>
</evidence>
<keyword evidence="6" id="KW-0949">S-adenosyl-L-methionine</keyword>
<evidence type="ECO:0000256" key="14">
    <source>
        <dbReference type="ARBA" id="ARBA00093680"/>
    </source>
</evidence>
<dbReference type="SUPFAM" id="SSF144232">
    <property type="entry name" value="HIT/MYND zinc finger-like"/>
    <property type="match status" value="1"/>
</dbReference>
<dbReference type="OrthoDB" id="6506021at2759"/>
<dbReference type="InterPro" id="IPR044421">
    <property type="entry name" value="SMYD4_SET"/>
</dbReference>
<keyword evidence="4" id="KW-0489">Methyltransferase</keyword>
<evidence type="ECO:0000256" key="10">
    <source>
        <dbReference type="ARBA" id="ARBA00023242"/>
    </source>
</evidence>
<dbReference type="GO" id="GO:0008757">
    <property type="term" value="F:S-adenosylmethionine-dependent methyltransferase activity"/>
    <property type="evidence" value="ECO:0007669"/>
    <property type="project" value="UniProtKB-ARBA"/>
</dbReference>
<comment type="caution">
    <text evidence="19">The sequence shown here is derived from an EMBL/GenBank/DDBJ whole genome shotgun (WGS) entry which is preliminary data.</text>
</comment>
<comment type="subcellular location">
    <subcellularLocation>
        <location evidence="2">Cytoplasm</location>
    </subcellularLocation>
    <subcellularLocation>
        <location evidence="1">Nucleus</location>
    </subcellularLocation>
</comment>
<comment type="function">
    <text evidence="12">Protein-lysine N-methyltransferase. Monomethylates PRMT5, modulating its transcriptional activity. May also act as a histone methyltransferase. Plays a critical role in cardiac development. Acts as a key epigenetic regulator of gene expression during cardiac development via its dual activities as a methyltransferase and negative regulator of HDAC1.</text>
</comment>
<dbReference type="EMBL" id="NCKU01005726">
    <property type="protein sequence ID" value="RWS04222.1"/>
    <property type="molecule type" value="Genomic_DNA"/>
</dbReference>
<proteinExistence type="predicted"/>
<evidence type="ECO:0000256" key="15">
    <source>
        <dbReference type="PROSITE-ProRule" id="PRU00134"/>
    </source>
</evidence>
<evidence type="ECO:0000256" key="11">
    <source>
        <dbReference type="ARBA" id="ARBA00048985"/>
    </source>
</evidence>
<keyword evidence="9" id="KW-0862">Zinc</keyword>
<gene>
    <name evidence="19" type="ORF">B4U79_11023</name>
    <name evidence="18" type="ORF">B4U79_11191</name>
</gene>
<keyword evidence="3" id="KW-0963">Cytoplasm</keyword>
<feature type="domain" description="MYND-type" evidence="17">
    <location>
        <begin position="305"/>
        <end position="345"/>
    </location>
</feature>
<dbReference type="GO" id="GO:0005737">
    <property type="term" value="C:cytoplasm"/>
    <property type="evidence" value="ECO:0007669"/>
    <property type="project" value="UniProtKB-SubCell"/>
</dbReference>
<evidence type="ECO:0000259" key="16">
    <source>
        <dbReference type="PROSITE" id="PS50280"/>
    </source>
</evidence>
<evidence type="ECO:0000313" key="20">
    <source>
        <dbReference type="Proteomes" id="UP000285301"/>
    </source>
</evidence>
<feature type="domain" description="SET" evidence="16">
    <location>
        <begin position="260"/>
        <end position="530"/>
    </location>
</feature>
<evidence type="ECO:0000256" key="13">
    <source>
        <dbReference type="ARBA" id="ARBA00093635"/>
    </source>
</evidence>
<keyword evidence="10" id="KW-0539">Nucleus</keyword>
<evidence type="ECO:0000256" key="7">
    <source>
        <dbReference type="ARBA" id="ARBA00022723"/>
    </source>
</evidence>
<accession>A0A443QMI1</accession>
<dbReference type="SUPFAM" id="SSF82199">
    <property type="entry name" value="SET domain"/>
    <property type="match status" value="1"/>
</dbReference>
<keyword evidence="7" id="KW-0479">Metal-binding</keyword>
<dbReference type="PANTHER" id="PTHR46165:SF2">
    <property type="entry name" value="SET AND MYND DOMAIN-CONTAINING PROTEIN 4"/>
    <property type="match status" value="1"/>
</dbReference>
<dbReference type="InterPro" id="IPR046341">
    <property type="entry name" value="SET_dom_sf"/>
</dbReference>
<name>A0A443QMI1_9ACAR</name>
<dbReference type="InterPro" id="IPR011990">
    <property type="entry name" value="TPR-like_helical_dom_sf"/>
</dbReference>
<organism evidence="19 20">
    <name type="scientific">Dinothrombium tinctorium</name>
    <dbReference type="NCBI Taxonomy" id="1965070"/>
    <lineage>
        <taxon>Eukaryota</taxon>
        <taxon>Metazoa</taxon>
        <taxon>Ecdysozoa</taxon>
        <taxon>Arthropoda</taxon>
        <taxon>Chelicerata</taxon>
        <taxon>Arachnida</taxon>
        <taxon>Acari</taxon>
        <taxon>Acariformes</taxon>
        <taxon>Trombidiformes</taxon>
        <taxon>Prostigmata</taxon>
        <taxon>Anystina</taxon>
        <taxon>Parasitengona</taxon>
        <taxon>Trombidioidea</taxon>
        <taxon>Trombidiidae</taxon>
        <taxon>Dinothrombium</taxon>
    </lineage>
</organism>
<keyword evidence="5" id="KW-0808">Transferase</keyword>
<comment type="catalytic activity">
    <reaction evidence="11">
        <text>L-lysyl-[protein] + S-adenosyl-L-methionine = N(6)-methyl-L-lysyl-[protein] + S-adenosyl-L-homocysteine + H(+)</text>
        <dbReference type="Rhea" id="RHEA:51736"/>
        <dbReference type="Rhea" id="RHEA-COMP:9752"/>
        <dbReference type="Rhea" id="RHEA-COMP:13053"/>
        <dbReference type="ChEBI" id="CHEBI:15378"/>
        <dbReference type="ChEBI" id="CHEBI:29969"/>
        <dbReference type="ChEBI" id="CHEBI:57856"/>
        <dbReference type="ChEBI" id="CHEBI:59789"/>
        <dbReference type="ChEBI" id="CHEBI:61929"/>
    </reaction>
</comment>
<evidence type="ECO:0000313" key="19">
    <source>
        <dbReference type="EMBL" id="RWS04222.1"/>
    </source>
</evidence>
<dbReference type="Pfam" id="PF01753">
    <property type="entry name" value="zf-MYND"/>
    <property type="match status" value="1"/>
</dbReference>
<protein>
    <recommendedName>
        <fullName evidence="13">Protein-lysine N-methyltransferase SMYD4</fullName>
    </recommendedName>
    <alternativeName>
        <fullName evidence="14">SET and MYND domain-containing protein 4</fullName>
    </alternativeName>
</protein>
<dbReference type="STRING" id="1965070.A0A443QMI1"/>
<evidence type="ECO:0000256" key="5">
    <source>
        <dbReference type="ARBA" id="ARBA00022679"/>
    </source>
</evidence>
<evidence type="ECO:0000256" key="9">
    <source>
        <dbReference type="ARBA" id="ARBA00022833"/>
    </source>
</evidence>
<dbReference type="GO" id="GO:0032259">
    <property type="term" value="P:methylation"/>
    <property type="evidence" value="ECO:0007669"/>
    <property type="project" value="UniProtKB-KW"/>
</dbReference>
<reference evidence="19" key="2">
    <citation type="submission" date="2018-11" db="EMBL/GenBank/DDBJ databases">
        <title>Trombidioid mite genomics.</title>
        <authorList>
            <person name="Dong X."/>
        </authorList>
    </citation>
    <scope>NUCLEOTIDE SEQUENCE</scope>
    <source>
        <strain evidence="19">UoL-WK</strain>
    </source>
</reference>
<dbReference type="InterPro" id="IPR052097">
    <property type="entry name" value="SET-MYND_domain_protein"/>
</dbReference>
<dbReference type="CDD" id="cd10536">
    <property type="entry name" value="SET_SMYD4"/>
    <property type="match status" value="1"/>
</dbReference>
<evidence type="ECO:0000256" key="12">
    <source>
        <dbReference type="ARBA" id="ARBA00093423"/>
    </source>
</evidence>
<keyword evidence="8 15" id="KW-0863">Zinc-finger</keyword>
<dbReference type="SUPFAM" id="SSF48452">
    <property type="entry name" value="TPR-like"/>
    <property type="match status" value="1"/>
</dbReference>
<keyword evidence="20" id="KW-1185">Reference proteome</keyword>
<dbReference type="PROSITE" id="PS50865">
    <property type="entry name" value="ZF_MYND_2"/>
    <property type="match status" value="1"/>
</dbReference>
<dbReference type="Gene3D" id="2.170.270.10">
    <property type="entry name" value="SET domain"/>
    <property type="match status" value="1"/>
</dbReference>
<dbReference type="Gene3D" id="6.10.140.2220">
    <property type="match status" value="1"/>
</dbReference>
<evidence type="ECO:0000256" key="3">
    <source>
        <dbReference type="ARBA" id="ARBA00022490"/>
    </source>
</evidence>
<dbReference type="AlphaFoldDB" id="A0A443QMI1"/>
<dbReference type="Proteomes" id="UP000285301">
    <property type="component" value="Unassembled WGS sequence"/>
</dbReference>
<reference evidence="19 20" key="1">
    <citation type="journal article" date="2018" name="Gigascience">
        <title>Genomes of trombidid mites reveal novel predicted allergens and laterally-transferred genes associated with secondary metabolism.</title>
        <authorList>
            <person name="Dong X."/>
            <person name="Chaisiri K."/>
            <person name="Xia D."/>
            <person name="Armstrong S.D."/>
            <person name="Fang Y."/>
            <person name="Donnelly M.J."/>
            <person name="Kadowaki T."/>
            <person name="McGarry J.W."/>
            <person name="Darby A.C."/>
            <person name="Makepeace B.L."/>
        </authorList>
    </citation>
    <scope>NUCLEOTIDE SEQUENCE [LARGE SCALE GENOMIC DNA]</scope>
    <source>
        <strain evidence="19">UoL-WK</strain>
    </source>
</reference>
<dbReference type="GO" id="GO:0042826">
    <property type="term" value="F:histone deacetylase binding"/>
    <property type="evidence" value="ECO:0007669"/>
    <property type="project" value="TreeGrafter"/>
</dbReference>
<dbReference type="InterPro" id="IPR002893">
    <property type="entry name" value="Znf_MYND"/>
</dbReference>
<evidence type="ECO:0000313" key="18">
    <source>
        <dbReference type="EMBL" id="RWS03835.1"/>
    </source>
</evidence>
<evidence type="ECO:0000256" key="4">
    <source>
        <dbReference type="ARBA" id="ARBA00022603"/>
    </source>
</evidence>
<evidence type="ECO:0000256" key="6">
    <source>
        <dbReference type="ARBA" id="ARBA00022691"/>
    </source>
</evidence>
<dbReference type="Gene3D" id="1.10.220.160">
    <property type="match status" value="1"/>
</dbReference>
<dbReference type="GO" id="GO:0008270">
    <property type="term" value="F:zinc ion binding"/>
    <property type="evidence" value="ECO:0007669"/>
    <property type="project" value="UniProtKB-KW"/>
</dbReference>
<dbReference type="InterPro" id="IPR001214">
    <property type="entry name" value="SET_dom"/>
</dbReference>